<dbReference type="RefSeq" id="WP_183343410.1">
    <property type="nucleotide sequence ID" value="NZ_JACHNU010000004.1"/>
</dbReference>
<dbReference type="Pfam" id="PF07040">
    <property type="entry name" value="DUF1326"/>
    <property type="match status" value="1"/>
</dbReference>
<proteinExistence type="predicted"/>
<protein>
    <recommendedName>
        <fullName evidence="3">DUF1326 domain-containing protein</fullName>
    </recommendedName>
</protein>
<keyword evidence="2" id="KW-1185">Reference proteome</keyword>
<evidence type="ECO:0000313" key="2">
    <source>
        <dbReference type="Proteomes" id="UP000585272"/>
    </source>
</evidence>
<dbReference type="AlphaFoldDB" id="A0A840IIC3"/>
<gene>
    <name evidence="1" type="ORF">BDZ31_003293</name>
</gene>
<dbReference type="InterPro" id="IPR009758">
    <property type="entry name" value="DUF1326"/>
</dbReference>
<evidence type="ECO:0000313" key="1">
    <source>
        <dbReference type="EMBL" id="MBB4663698.1"/>
    </source>
</evidence>
<comment type="caution">
    <text evidence="1">The sequence shown here is derived from an EMBL/GenBank/DDBJ whole genome shotgun (WGS) entry which is preliminary data.</text>
</comment>
<organism evidence="1 2">
    <name type="scientific">Conexibacter arvalis</name>
    <dbReference type="NCBI Taxonomy" id="912552"/>
    <lineage>
        <taxon>Bacteria</taxon>
        <taxon>Bacillati</taxon>
        <taxon>Actinomycetota</taxon>
        <taxon>Thermoleophilia</taxon>
        <taxon>Solirubrobacterales</taxon>
        <taxon>Conexibacteraceae</taxon>
        <taxon>Conexibacter</taxon>
    </lineage>
</organism>
<name>A0A840IIC3_9ACTN</name>
<evidence type="ECO:0008006" key="3">
    <source>
        <dbReference type="Google" id="ProtNLM"/>
    </source>
</evidence>
<dbReference type="Proteomes" id="UP000585272">
    <property type="component" value="Unassembled WGS sequence"/>
</dbReference>
<reference evidence="1 2" key="1">
    <citation type="submission" date="2020-08" db="EMBL/GenBank/DDBJ databases">
        <title>Genomic Encyclopedia of Archaeal and Bacterial Type Strains, Phase II (KMG-II): from individual species to whole genera.</title>
        <authorList>
            <person name="Goeker M."/>
        </authorList>
    </citation>
    <scope>NUCLEOTIDE SEQUENCE [LARGE SCALE GENOMIC DNA]</scope>
    <source>
        <strain evidence="1 2">DSM 23288</strain>
    </source>
</reference>
<sequence>MAWQLTGTYFENCNCEVACPCTVSSLQLPATYDRCNAMLAFHVDSGEVEGVAVDDLTLVLVGDTPKQMTDGGWRVALYVDERASEEQAAKLAAVFGGQVGGPMAELAPLIGELLGVEQAPIEYVDDARLHRLKVGDAIEVEIEDLQGEHLDEPTRLVNVEHPSNTTLTLSQARRSRVSARGIEFAGKAGASAPFSWAA</sequence>
<accession>A0A840IIC3</accession>
<dbReference type="EMBL" id="JACHNU010000004">
    <property type="protein sequence ID" value="MBB4663698.1"/>
    <property type="molecule type" value="Genomic_DNA"/>
</dbReference>